<protein>
    <submittedName>
        <fullName evidence="7">LysE family translocator</fullName>
    </submittedName>
</protein>
<evidence type="ECO:0000256" key="1">
    <source>
        <dbReference type="ARBA" id="ARBA00004651"/>
    </source>
</evidence>
<reference evidence="7" key="1">
    <citation type="submission" date="2023-09" db="EMBL/GenBank/DDBJ databases">
        <title>Paucibacter sp. APW11 Genome sequencing and assembly.</title>
        <authorList>
            <person name="Kim I."/>
        </authorList>
    </citation>
    <scope>NUCLEOTIDE SEQUENCE</scope>
    <source>
        <strain evidence="7">APW11</strain>
    </source>
</reference>
<dbReference type="RefSeq" id="WP_315652524.1">
    <property type="nucleotide sequence ID" value="NZ_JAVXZY010000010.1"/>
</dbReference>
<evidence type="ECO:0000256" key="4">
    <source>
        <dbReference type="ARBA" id="ARBA00022989"/>
    </source>
</evidence>
<organism evidence="7 8">
    <name type="scientific">Roseateles aquae</name>
    <dbReference type="NCBI Taxonomy" id="3077235"/>
    <lineage>
        <taxon>Bacteria</taxon>
        <taxon>Pseudomonadati</taxon>
        <taxon>Pseudomonadota</taxon>
        <taxon>Betaproteobacteria</taxon>
        <taxon>Burkholderiales</taxon>
        <taxon>Sphaerotilaceae</taxon>
        <taxon>Roseateles</taxon>
    </lineage>
</organism>
<evidence type="ECO:0000256" key="6">
    <source>
        <dbReference type="SAM" id="Phobius"/>
    </source>
</evidence>
<evidence type="ECO:0000256" key="3">
    <source>
        <dbReference type="ARBA" id="ARBA00022692"/>
    </source>
</evidence>
<accession>A0ABU3PHR1</accession>
<dbReference type="InterPro" id="IPR001123">
    <property type="entry name" value="LeuE-type"/>
</dbReference>
<feature type="transmembrane region" description="Helical" evidence="6">
    <location>
        <begin position="41"/>
        <end position="64"/>
    </location>
</feature>
<sequence>MDASTLFAVIAFATVTSITPGPNNMMLLASGVNHGFRASWPHMLGISIGFAVLLLATALGLGALMQQWPTLSLLLKTGGGAYLVWMAWRLWQAEAPRGTETAAAGHTRPRMGFWAAAAFQWVNPKAWMMALAAVAGFLVPGAPWWSGLLLALVCGLVNLPCIALWAYAGARLARQLADPARRRVFNAVMAVLLLASLWPMLRA</sequence>
<proteinExistence type="predicted"/>
<evidence type="ECO:0000313" key="8">
    <source>
        <dbReference type="Proteomes" id="UP001246372"/>
    </source>
</evidence>
<feature type="transmembrane region" description="Helical" evidence="6">
    <location>
        <begin position="126"/>
        <end position="142"/>
    </location>
</feature>
<dbReference type="Pfam" id="PF01810">
    <property type="entry name" value="LysE"/>
    <property type="match status" value="1"/>
</dbReference>
<gene>
    <name evidence="7" type="ORF">RQP53_20365</name>
</gene>
<evidence type="ECO:0000256" key="2">
    <source>
        <dbReference type="ARBA" id="ARBA00022475"/>
    </source>
</evidence>
<feature type="transmembrane region" description="Helical" evidence="6">
    <location>
        <begin position="148"/>
        <end position="172"/>
    </location>
</feature>
<dbReference type="EMBL" id="JAVXZY010000010">
    <property type="protein sequence ID" value="MDT9001642.1"/>
    <property type="molecule type" value="Genomic_DNA"/>
</dbReference>
<comment type="caution">
    <text evidence="7">The sequence shown here is derived from an EMBL/GenBank/DDBJ whole genome shotgun (WGS) entry which is preliminary data.</text>
</comment>
<dbReference type="Proteomes" id="UP001246372">
    <property type="component" value="Unassembled WGS sequence"/>
</dbReference>
<dbReference type="PANTHER" id="PTHR30086:SF20">
    <property type="entry name" value="ARGININE EXPORTER PROTEIN ARGO-RELATED"/>
    <property type="match status" value="1"/>
</dbReference>
<keyword evidence="3 6" id="KW-0812">Transmembrane</keyword>
<keyword evidence="2" id="KW-1003">Cell membrane</keyword>
<name>A0ABU3PHR1_9BURK</name>
<keyword evidence="5 6" id="KW-0472">Membrane</keyword>
<feature type="transmembrane region" description="Helical" evidence="6">
    <location>
        <begin position="184"/>
        <end position="201"/>
    </location>
</feature>
<keyword evidence="4 6" id="KW-1133">Transmembrane helix</keyword>
<keyword evidence="8" id="KW-1185">Reference proteome</keyword>
<comment type="subcellular location">
    <subcellularLocation>
        <location evidence="1">Cell membrane</location>
        <topology evidence="1">Multi-pass membrane protein</topology>
    </subcellularLocation>
</comment>
<dbReference type="PANTHER" id="PTHR30086">
    <property type="entry name" value="ARGININE EXPORTER PROTEIN ARGO"/>
    <property type="match status" value="1"/>
</dbReference>
<evidence type="ECO:0000256" key="5">
    <source>
        <dbReference type="ARBA" id="ARBA00023136"/>
    </source>
</evidence>
<evidence type="ECO:0000313" key="7">
    <source>
        <dbReference type="EMBL" id="MDT9001642.1"/>
    </source>
</evidence>